<evidence type="ECO:0000313" key="15">
    <source>
        <dbReference type="EMBL" id="GBG34364.1"/>
    </source>
</evidence>
<dbReference type="InterPro" id="IPR005550">
    <property type="entry name" value="Kinetochore_Ndc80"/>
</dbReference>
<dbReference type="InterPro" id="IPR055260">
    <property type="entry name" value="Ndc80_CH"/>
</dbReference>
<dbReference type="InterPro" id="IPR040967">
    <property type="entry name" value="DUF5595"/>
</dbReference>
<evidence type="ECO:0000256" key="5">
    <source>
        <dbReference type="ARBA" id="ARBA00022838"/>
    </source>
</evidence>
<name>A0A2R5H1W7_9STRA</name>
<evidence type="ECO:0000256" key="7">
    <source>
        <dbReference type="ARBA" id="ARBA00023242"/>
    </source>
</evidence>
<dbReference type="EMBL" id="BEYU01000189">
    <property type="protein sequence ID" value="GBG34364.1"/>
    <property type="molecule type" value="Genomic_DNA"/>
</dbReference>
<gene>
    <name evidence="15" type="ORF">FCC1311_105872</name>
</gene>
<evidence type="ECO:0000313" key="16">
    <source>
        <dbReference type="Proteomes" id="UP000241890"/>
    </source>
</evidence>
<evidence type="ECO:0000256" key="6">
    <source>
        <dbReference type="ARBA" id="ARBA00023054"/>
    </source>
</evidence>
<dbReference type="Gene3D" id="1.10.418.30">
    <property type="entry name" value="Ncd80 complex, Ncd80 subunit"/>
    <property type="match status" value="1"/>
</dbReference>
<dbReference type="Pfam" id="PF18077">
    <property type="entry name" value="DUF5595"/>
    <property type="match status" value="1"/>
</dbReference>
<keyword evidence="5 10" id="KW-0995">Kinetochore</keyword>
<dbReference type="Gene3D" id="6.10.250.1950">
    <property type="match status" value="1"/>
</dbReference>
<dbReference type="Proteomes" id="UP000241890">
    <property type="component" value="Unassembled WGS sequence"/>
</dbReference>
<dbReference type="InParanoid" id="A0A2R5H1W7"/>
<dbReference type="PANTHER" id="PTHR10643:SF2">
    <property type="entry name" value="KINETOCHORE PROTEIN NDC80 HOMOLOG"/>
    <property type="match status" value="1"/>
</dbReference>
<evidence type="ECO:0000256" key="11">
    <source>
        <dbReference type="SAM" id="Coils"/>
    </source>
</evidence>
<keyword evidence="7 10" id="KW-0539">Nucleus</keyword>
<feature type="coiled-coil region" evidence="11">
    <location>
        <begin position="319"/>
        <end position="384"/>
    </location>
</feature>
<evidence type="ECO:0000256" key="9">
    <source>
        <dbReference type="ARBA" id="ARBA00023328"/>
    </source>
</evidence>
<evidence type="ECO:0000256" key="2">
    <source>
        <dbReference type="ARBA" id="ARBA00022454"/>
    </source>
</evidence>
<comment type="subcellular location">
    <subcellularLocation>
        <location evidence="10">Chromosome</location>
        <location evidence="10">Centromere</location>
        <location evidence="10">Kinetochore</location>
    </subcellularLocation>
    <subcellularLocation>
        <location evidence="10">Nucleus</location>
    </subcellularLocation>
</comment>
<dbReference type="InterPro" id="IPR038273">
    <property type="entry name" value="Ndc80_sf"/>
</dbReference>
<comment type="subunit">
    <text evidence="10">Component of the NDC80 complex.</text>
</comment>
<dbReference type="GO" id="GO:0031262">
    <property type="term" value="C:Ndc80 complex"/>
    <property type="evidence" value="ECO:0007669"/>
    <property type="project" value="UniProtKB-UniRule"/>
</dbReference>
<evidence type="ECO:0000256" key="3">
    <source>
        <dbReference type="ARBA" id="ARBA00022618"/>
    </source>
</evidence>
<organism evidence="15 16">
    <name type="scientific">Hondaea fermentalgiana</name>
    <dbReference type="NCBI Taxonomy" id="2315210"/>
    <lineage>
        <taxon>Eukaryota</taxon>
        <taxon>Sar</taxon>
        <taxon>Stramenopiles</taxon>
        <taxon>Bigyra</taxon>
        <taxon>Labyrinthulomycetes</taxon>
        <taxon>Thraustochytrida</taxon>
        <taxon>Thraustochytriidae</taxon>
        <taxon>Hondaea</taxon>
    </lineage>
</organism>
<sequence length="640" mass="71688">MNMGAGGPAKTRMSLGPGTTLPRYSLGGGMGTTAKKAKANKRMSMMPTVGASMHGGNRRQSTVSVASRRKSIATMGSATSALKSDPRPLNEKSFRAQCIETLIRFLSEHNYDQALSPKILHRPTGKDFEHVVIFLFRMLDPSRKFGSKVADEVTVMMKGLRYPFNISKTSLAAVGSPHTWPALLASLVWLVELLEYDELAGLSEDDDDDASEEDIDRIFFTYIRKAYQCFLCGDDNRYEELDAELAGKFRERDVVIEEEITDLERKRSDLGQDLEFESEKQSLIPELEQRKRDFTSDKLKWDKLIRQFLENKDIMVAKVREREAEVRAKEVELAQAEHAKSKVQSILDEQELNPADAERMTQEKRSLEASCNTVLEQRDDMQNETWEVEMSISKRTQRIEALLEEYNAIAKSLKLTQAAAAGQQRQGADIQLRLDTRRNMLVSLGADQATGQGERADVGAITSALQDLREESIKKTHQIRTSNMELHAKVEENDEAQEAVRSVIRGLEQRLQEAETQLQQDKSAMDAELASRAAETEAVEEDIHRLTLDAEQLAEPLREAEETLEALRDRLSSEATDHMTEIEALDDDLHMAVDSFLSFKENVAQSFADLKGTLQGSLDAAAAFCEEHEARVAGLAAVSP</sequence>
<dbReference type="GO" id="GO:0005634">
    <property type="term" value="C:nucleus"/>
    <property type="evidence" value="ECO:0007669"/>
    <property type="project" value="UniProtKB-SubCell"/>
</dbReference>
<evidence type="ECO:0000256" key="4">
    <source>
        <dbReference type="ARBA" id="ARBA00022776"/>
    </source>
</evidence>
<keyword evidence="6 11" id="KW-0175">Coiled coil</keyword>
<proteinExistence type="inferred from homology"/>
<dbReference type="Pfam" id="PF03801">
    <property type="entry name" value="Ndc80_HEC"/>
    <property type="match status" value="1"/>
</dbReference>
<feature type="coiled-coil region" evidence="11">
    <location>
        <begin position="550"/>
        <end position="577"/>
    </location>
</feature>
<feature type="domain" description="Kinetochore protein Ndc80 CH" evidence="13">
    <location>
        <begin position="58"/>
        <end position="197"/>
    </location>
</feature>
<protein>
    <recommendedName>
        <fullName evidence="10">Kinetochore protein NDC80</fullName>
    </recommendedName>
</protein>
<keyword evidence="16" id="KW-1185">Reference proteome</keyword>
<feature type="coiled-coil region" evidence="11">
    <location>
        <begin position="497"/>
        <end position="524"/>
    </location>
</feature>
<keyword evidence="9 10" id="KW-0137">Centromere</keyword>
<dbReference type="AlphaFoldDB" id="A0A2R5H1W7"/>
<dbReference type="GO" id="GO:0051315">
    <property type="term" value="P:attachment of mitotic spindle microtubules to kinetochore"/>
    <property type="evidence" value="ECO:0007669"/>
    <property type="project" value="UniProtKB-UniRule"/>
</dbReference>
<evidence type="ECO:0000256" key="12">
    <source>
        <dbReference type="SAM" id="MobiDB-lite"/>
    </source>
</evidence>
<evidence type="ECO:0000259" key="13">
    <source>
        <dbReference type="Pfam" id="PF03801"/>
    </source>
</evidence>
<feature type="region of interest" description="Disordered" evidence="12">
    <location>
        <begin position="1"/>
        <end position="41"/>
    </location>
</feature>
<evidence type="ECO:0000256" key="1">
    <source>
        <dbReference type="ARBA" id="ARBA00007050"/>
    </source>
</evidence>
<keyword evidence="2 10" id="KW-0158">Chromosome</keyword>
<feature type="domain" description="DUF5595" evidence="14">
    <location>
        <begin position="213"/>
        <end position="275"/>
    </location>
</feature>
<evidence type="ECO:0000256" key="8">
    <source>
        <dbReference type="ARBA" id="ARBA00023306"/>
    </source>
</evidence>
<comment type="function">
    <text evidence="10">Acts as a component of the essential kinetochore-associated NDC80 complex, which is required for chromosome segregation and spindle checkpoint activity.</text>
</comment>
<comment type="similarity">
    <text evidence="1 10">Belongs to the NDC80/HEC1 family.</text>
</comment>
<dbReference type="PANTHER" id="PTHR10643">
    <property type="entry name" value="KINETOCHORE PROTEIN NDC80"/>
    <property type="match status" value="1"/>
</dbReference>
<keyword evidence="4 10" id="KW-0498">Mitosis</keyword>
<keyword evidence="3 10" id="KW-0132">Cell division</keyword>
<accession>A0A2R5H1W7</accession>
<evidence type="ECO:0000256" key="10">
    <source>
        <dbReference type="RuleBase" id="RU368072"/>
    </source>
</evidence>
<comment type="caution">
    <text evidence="15">The sequence shown here is derived from an EMBL/GenBank/DDBJ whole genome shotgun (WGS) entry which is preliminary data.</text>
</comment>
<evidence type="ECO:0000259" key="14">
    <source>
        <dbReference type="Pfam" id="PF18077"/>
    </source>
</evidence>
<reference evidence="15 16" key="1">
    <citation type="submission" date="2017-12" db="EMBL/GenBank/DDBJ databases">
        <title>Sequencing, de novo assembly and annotation of complete genome of a new Thraustochytrid species, strain FCC1311.</title>
        <authorList>
            <person name="Sedici K."/>
            <person name="Godart F."/>
            <person name="Aiese Cigliano R."/>
            <person name="Sanseverino W."/>
            <person name="Barakat M."/>
            <person name="Ortet P."/>
            <person name="Marechal E."/>
            <person name="Cagnac O."/>
            <person name="Amato A."/>
        </authorList>
    </citation>
    <scope>NUCLEOTIDE SEQUENCE [LARGE SCALE GENOMIC DNA]</scope>
</reference>
<keyword evidence="8 10" id="KW-0131">Cell cycle</keyword>
<dbReference type="OrthoDB" id="7459479at2759"/>
<dbReference type="GO" id="GO:0051301">
    <property type="term" value="P:cell division"/>
    <property type="evidence" value="ECO:0007669"/>
    <property type="project" value="UniProtKB-UniRule"/>
</dbReference>